<feature type="transmembrane region" description="Helical" evidence="1">
    <location>
        <begin position="135"/>
        <end position="156"/>
    </location>
</feature>
<dbReference type="EMBL" id="BMFO01000001">
    <property type="protein sequence ID" value="GGF82784.1"/>
    <property type="molecule type" value="Genomic_DNA"/>
</dbReference>
<dbReference type="Pfam" id="PF05982">
    <property type="entry name" value="Sbt_1"/>
    <property type="match status" value="1"/>
</dbReference>
<sequence length="324" mass="33616">MLPVDLFSADLLAANLLSPVVLAFALGLLARLLRSDLEIPAAIQSYLSIFLLLAIGLKGGVALRQQTPHDLPVLILATIALGVVTAFSAYGLARLWLRDGRIDGSAIAAHFGSVSAVTFIAAQQFSERSGQPADAVLVALVVAMEIPAILVGLALAKGAQGVRWHHVREVLTGKTALLLLGGLTIGALSSADALAKVDAMYFQLFQGTLMLFMLDMGLLAGGQLRFVGRSALRLMAFATALPLLHGLLGVSLGHAIGMDAATSAVFGTMAASASYIAAPASIRASLPEANVGRCITAALGFTFPFNLAIGIPLYFAFAALLSRL</sequence>
<feature type="transmembrane region" description="Helical" evidence="1">
    <location>
        <begin position="263"/>
        <end position="282"/>
    </location>
</feature>
<feature type="transmembrane region" description="Helical" evidence="1">
    <location>
        <begin position="176"/>
        <end position="195"/>
    </location>
</feature>
<feature type="transmembrane region" description="Helical" evidence="1">
    <location>
        <begin position="71"/>
        <end position="93"/>
    </location>
</feature>
<accession>A0A917FIL9</accession>
<protein>
    <submittedName>
        <fullName evidence="2">Sodium-dependent bicarbonate transport family permease</fullName>
    </submittedName>
</protein>
<dbReference type="PANTHER" id="PTHR40400">
    <property type="entry name" value="SLR1512 PROTEIN"/>
    <property type="match status" value="1"/>
</dbReference>
<feature type="transmembrane region" description="Helical" evidence="1">
    <location>
        <begin position="12"/>
        <end position="33"/>
    </location>
</feature>
<feature type="transmembrane region" description="Helical" evidence="1">
    <location>
        <begin position="234"/>
        <end position="257"/>
    </location>
</feature>
<feature type="transmembrane region" description="Helical" evidence="1">
    <location>
        <begin position="201"/>
        <end position="222"/>
    </location>
</feature>
<gene>
    <name evidence="2" type="ORF">GCM10010960_01110</name>
</gene>
<feature type="transmembrane region" description="Helical" evidence="1">
    <location>
        <begin position="45"/>
        <end position="65"/>
    </location>
</feature>
<reference evidence="2" key="2">
    <citation type="submission" date="2020-09" db="EMBL/GenBank/DDBJ databases">
        <authorList>
            <person name="Sun Q."/>
            <person name="Zhou Y."/>
        </authorList>
    </citation>
    <scope>NUCLEOTIDE SEQUENCE</scope>
    <source>
        <strain evidence="2">CGMCC 1.12726</strain>
    </source>
</reference>
<dbReference type="InterPro" id="IPR010293">
    <property type="entry name" value="Sbt_1"/>
</dbReference>
<proteinExistence type="predicted"/>
<keyword evidence="1" id="KW-0812">Transmembrane</keyword>
<dbReference type="RefSeq" id="WP_229730116.1">
    <property type="nucleotide sequence ID" value="NZ_BMFO01000001.1"/>
</dbReference>
<dbReference type="PANTHER" id="PTHR40400:SF1">
    <property type="entry name" value="SLR1512 PROTEIN"/>
    <property type="match status" value="1"/>
</dbReference>
<comment type="caution">
    <text evidence="2">The sequence shown here is derived from an EMBL/GenBank/DDBJ whole genome shotgun (WGS) entry which is preliminary data.</text>
</comment>
<keyword evidence="1" id="KW-1133">Transmembrane helix</keyword>
<keyword evidence="1" id="KW-0472">Membrane</keyword>
<evidence type="ECO:0000313" key="3">
    <source>
        <dbReference type="Proteomes" id="UP000632858"/>
    </source>
</evidence>
<feature type="transmembrane region" description="Helical" evidence="1">
    <location>
        <begin position="294"/>
        <end position="321"/>
    </location>
</feature>
<keyword evidence="3" id="KW-1185">Reference proteome</keyword>
<evidence type="ECO:0000256" key="1">
    <source>
        <dbReference type="SAM" id="Phobius"/>
    </source>
</evidence>
<dbReference type="Proteomes" id="UP000632858">
    <property type="component" value="Unassembled WGS sequence"/>
</dbReference>
<evidence type="ECO:0000313" key="2">
    <source>
        <dbReference type="EMBL" id="GGF82784.1"/>
    </source>
</evidence>
<name>A0A917FIL9_9GAMM</name>
<dbReference type="AlphaFoldDB" id="A0A917FIL9"/>
<feature type="transmembrane region" description="Helical" evidence="1">
    <location>
        <begin position="105"/>
        <end position="123"/>
    </location>
</feature>
<organism evidence="2 3">
    <name type="scientific">Arenimonas maotaiensis</name>
    <dbReference type="NCBI Taxonomy" id="1446479"/>
    <lineage>
        <taxon>Bacteria</taxon>
        <taxon>Pseudomonadati</taxon>
        <taxon>Pseudomonadota</taxon>
        <taxon>Gammaproteobacteria</taxon>
        <taxon>Lysobacterales</taxon>
        <taxon>Lysobacteraceae</taxon>
        <taxon>Arenimonas</taxon>
    </lineage>
</organism>
<reference evidence="2" key="1">
    <citation type="journal article" date="2014" name="Int. J. Syst. Evol. Microbiol.">
        <title>Complete genome sequence of Corynebacterium casei LMG S-19264T (=DSM 44701T), isolated from a smear-ripened cheese.</title>
        <authorList>
            <consortium name="US DOE Joint Genome Institute (JGI-PGF)"/>
            <person name="Walter F."/>
            <person name="Albersmeier A."/>
            <person name="Kalinowski J."/>
            <person name="Ruckert C."/>
        </authorList>
    </citation>
    <scope>NUCLEOTIDE SEQUENCE</scope>
    <source>
        <strain evidence="2">CGMCC 1.12726</strain>
    </source>
</reference>